<dbReference type="InterPro" id="IPR010033">
    <property type="entry name" value="HAD_SF_ppase_IIIC"/>
</dbReference>
<dbReference type="InterPro" id="IPR023214">
    <property type="entry name" value="HAD_sf"/>
</dbReference>
<dbReference type="AlphaFoldDB" id="A0A7X3IJI3"/>
<protein>
    <submittedName>
        <fullName evidence="1">HAD-IIIC family phosphatase</fullName>
    </submittedName>
</protein>
<keyword evidence="2" id="KW-1185">Reference proteome</keyword>
<name>A0A7X3IJI3_9BACL</name>
<accession>A0A7X3IJI3</accession>
<evidence type="ECO:0000313" key="2">
    <source>
        <dbReference type="Proteomes" id="UP000460318"/>
    </source>
</evidence>
<organism evidence="1 2">
    <name type="scientific">Paenibacillus dendrobii</name>
    <dbReference type="NCBI Taxonomy" id="2691084"/>
    <lineage>
        <taxon>Bacteria</taxon>
        <taxon>Bacillati</taxon>
        <taxon>Bacillota</taxon>
        <taxon>Bacilli</taxon>
        <taxon>Bacillales</taxon>
        <taxon>Paenibacillaceae</taxon>
        <taxon>Paenibacillus</taxon>
    </lineage>
</organism>
<proteinExistence type="predicted"/>
<reference evidence="1 2" key="1">
    <citation type="submission" date="2019-12" db="EMBL/GenBank/DDBJ databases">
        <title>Paenibacillus sp. nov., an endophytic bacterium isolated from the stem of Dendrobium.</title>
        <authorList>
            <person name="Zhao R."/>
        </authorList>
    </citation>
    <scope>NUCLEOTIDE SEQUENCE [LARGE SCALE GENOMIC DNA]</scope>
    <source>
        <strain evidence="1 2">HJL G12</strain>
    </source>
</reference>
<evidence type="ECO:0000313" key="1">
    <source>
        <dbReference type="EMBL" id="MWV44653.1"/>
    </source>
</evidence>
<dbReference type="Gene3D" id="3.40.50.1000">
    <property type="entry name" value="HAD superfamily/HAD-like"/>
    <property type="match status" value="1"/>
</dbReference>
<dbReference type="NCBIfam" id="TIGR01686">
    <property type="entry name" value="FkbH"/>
    <property type="match status" value="1"/>
</dbReference>
<dbReference type="SUPFAM" id="SSF56784">
    <property type="entry name" value="HAD-like"/>
    <property type="match status" value="1"/>
</dbReference>
<dbReference type="Proteomes" id="UP000460318">
    <property type="component" value="Unassembled WGS sequence"/>
</dbReference>
<dbReference type="InterPro" id="IPR016181">
    <property type="entry name" value="Acyl_CoA_acyltransferase"/>
</dbReference>
<dbReference type="NCBIfam" id="TIGR01681">
    <property type="entry name" value="HAD-SF-IIIC"/>
    <property type="match status" value="1"/>
</dbReference>
<dbReference type="InterPro" id="IPR036412">
    <property type="entry name" value="HAD-like_sf"/>
</dbReference>
<dbReference type="RefSeq" id="WP_160498283.1">
    <property type="nucleotide sequence ID" value="NZ_WUBI01000002.1"/>
</dbReference>
<dbReference type="EMBL" id="WUBI01000002">
    <property type="protein sequence ID" value="MWV44653.1"/>
    <property type="molecule type" value="Genomic_DNA"/>
</dbReference>
<dbReference type="Gene3D" id="3.40.630.30">
    <property type="match status" value="1"/>
</dbReference>
<dbReference type="InterPro" id="IPR010037">
    <property type="entry name" value="FkbH_domain"/>
</dbReference>
<gene>
    <name evidence="1" type="ORF">GRF59_13625</name>
</gene>
<comment type="caution">
    <text evidence="1">The sequence shown here is derived from an EMBL/GenBank/DDBJ whole genome shotgun (WGS) entry which is preliminary data.</text>
</comment>
<dbReference type="SUPFAM" id="SSF55729">
    <property type="entry name" value="Acyl-CoA N-acyltransferases (Nat)"/>
    <property type="match status" value="1"/>
</dbReference>
<sequence>MDLNPDRRGDAAELIREETKVKCVVWDLDQTIWDGILLEDKRVTLRGEVLEVIRKLDERGILQSIASKNDADAAMAKLEELGIQEYFLYPQISWGSKSEAIKNIASLININPNTIAFIDDQPFEREEVEFSLPQVRCIAAEDMNLILERADMTPRFITEDSQLRRSMYMTDRVRKEEEQHFSGTKEEFLATLNMVFGIYPAGEGDLQRAEELTLRTHQLNATGYTYSYQELDEFRKSDRHRLWVSELEDKYGTYGKIGIALVECSEEVWTLKLLLMSCRVMSRGVGSIMLNFIMNEAHKSGCKLWAEFVENSVNRMMYITYKFAGFQEVGKNGDILILENDLTSIQPFPDYVKVTCSE</sequence>